<evidence type="ECO:0000313" key="3">
    <source>
        <dbReference type="EMBL" id="MDQ0536119.1"/>
    </source>
</evidence>
<dbReference type="PANTHER" id="PTHR30336">
    <property type="entry name" value="INNER MEMBRANE PROTEIN, PROBABLE PERMEASE"/>
    <property type="match status" value="1"/>
</dbReference>
<organism evidence="3 4">
    <name type="scientific">Azospirillum picis</name>
    <dbReference type="NCBI Taxonomy" id="488438"/>
    <lineage>
        <taxon>Bacteria</taxon>
        <taxon>Pseudomonadati</taxon>
        <taxon>Pseudomonadota</taxon>
        <taxon>Alphaproteobacteria</taxon>
        <taxon>Rhodospirillales</taxon>
        <taxon>Azospirillaceae</taxon>
        <taxon>Azospirillum</taxon>
    </lineage>
</organism>
<dbReference type="Proteomes" id="UP001244552">
    <property type="component" value="Unassembled WGS sequence"/>
</dbReference>
<evidence type="ECO:0000256" key="1">
    <source>
        <dbReference type="SAM" id="Phobius"/>
    </source>
</evidence>
<dbReference type="PANTHER" id="PTHR30336:SF4">
    <property type="entry name" value="ENVELOPE BIOGENESIS FACTOR ELYC"/>
    <property type="match status" value="1"/>
</dbReference>
<protein>
    <submittedName>
        <fullName evidence="3">Uncharacterized SAM-binding protein YcdF (DUF218 family)</fullName>
    </submittedName>
</protein>
<accession>A0ABU0MS34</accession>
<dbReference type="Gene3D" id="3.40.50.620">
    <property type="entry name" value="HUPs"/>
    <property type="match status" value="1"/>
</dbReference>
<keyword evidence="1" id="KW-1133">Transmembrane helix</keyword>
<evidence type="ECO:0000259" key="2">
    <source>
        <dbReference type="Pfam" id="PF02698"/>
    </source>
</evidence>
<evidence type="ECO:0000313" key="4">
    <source>
        <dbReference type="Proteomes" id="UP001244552"/>
    </source>
</evidence>
<proteinExistence type="predicted"/>
<feature type="domain" description="DUF218" evidence="2">
    <location>
        <begin position="54"/>
        <end position="180"/>
    </location>
</feature>
<dbReference type="Pfam" id="PF02698">
    <property type="entry name" value="DUF218"/>
    <property type="match status" value="1"/>
</dbReference>
<dbReference type="InterPro" id="IPR014729">
    <property type="entry name" value="Rossmann-like_a/b/a_fold"/>
</dbReference>
<dbReference type="RefSeq" id="WP_209984026.1">
    <property type="nucleotide sequence ID" value="NZ_JAGINO010000013.1"/>
</dbReference>
<feature type="transmembrane region" description="Helical" evidence="1">
    <location>
        <begin position="18"/>
        <end position="40"/>
    </location>
</feature>
<keyword evidence="1" id="KW-0472">Membrane</keyword>
<dbReference type="CDD" id="cd06259">
    <property type="entry name" value="YdcF-like"/>
    <property type="match status" value="1"/>
</dbReference>
<comment type="caution">
    <text evidence="3">The sequence shown here is derived from an EMBL/GenBank/DDBJ whole genome shotgun (WGS) entry which is preliminary data.</text>
</comment>
<dbReference type="InterPro" id="IPR003848">
    <property type="entry name" value="DUF218"/>
</dbReference>
<dbReference type="InterPro" id="IPR051599">
    <property type="entry name" value="Cell_Envelope_Assoc"/>
</dbReference>
<name>A0ABU0MS34_9PROT</name>
<gene>
    <name evidence="3" type="ORF">QO018_005010</name>
</gene>
<keyword evidence="4" id="KW-1185">Reference proteome</keyword>
<keyword evidence="1" id="KW-0812">Transmembrane</keyword>
<dbReference type="EMBL" id="JAUSVU010000023">
    <property type="protein sequence ID" value="MDQ0536119.1"/>
    <property type="molecule type" value="Genomic_DNA"/>
</dbReference>
<reference evidence="3 4" key="1">
    <citation type="submission" date="2023-07" db="EMBL/GenBank/DDBJ databases">
        <title>Genomic Encyclopedia of Type Strains, Phase IV (KMG-IV): sequencing the most valuable type-strain genomes for metagenomic binning, comparative biology and taxonomic classification.</title>
        <authorList>
            <person name="Goeker M."/>
        </authorList>
    </citation>
    <scope>NUCLEOTIDE SEQUENCE [LARGE SCALE GENOMIC DNA]</scope>
    <source>
        <strain evidence="3 4">DSM 19922</strain>
    </source>
</reference>
<sequence>MTTLPPSNRARRTSPWRFLLLSISGALLLVAVYVGLHVGARHLLTVRTPLNPADAIVVLGGEAEGRPDRAAALYRAGLAPRVIVSGDGDCREAAARLRAGGVAPDAILVECRSGNTAENAAFSSQILRALGARSVIVVTSWWHTARALRCFERSARDMVVMMAPSAGPPPAREIPGEILGWQPDGEHVRQEYLKTFLYRLPGVNRC</sequence>